<dbReference type="Pfam" id="PF00211">
    <property type="entry name" value="Guanylate_cyc"/>
    <property type="match status" value="1"/>
</dbReference>
<dbReference type="Proteomes" id="UP000479335">
    <property type="component" value="Unassembled WGS sequence"/>
</dbReference>
<dbReference type="PROSITE" id="PS50125">
    <property type="entry name" value="GUANYLATE_CYCLASE_2"/>
    <property type="match status" value="1"/>
</dbReference>
<dbReference type="GO" id="GO:0006171">
    <property type="term" value="P:cAMP biosynthetic process"/>
    <property type="evidence" value="ECO:0007669"/>
    <property type="project" value="TreeGrafter"/>
</dbReference>
<accession>A0A6L8KFN0</accession>
<evidence type="ECO:0000313" key="3">
    <source>
        <dbReference type="EMBL" id="MYM25048.1"/>
    </source>
</evidence>
<feature type="transmembrane region" description="Helical" evidence="1">
    <location>
        <begin position="415"/>
        <end position="432"/>
    </location>
</feature>
<dbReference type="GO" id="GO:0004016">
    <property type="term" value="F:adenylate cyclase activity"/>
    <property type="evidence" value="ECO:0007669"/>
    <property type="project" value="UniProtKB-ARBA"/>
</dbReference>
<evidence type="ECO:0000256" key="1">
    <source>
        <dbReference type="SAM" id="Phobius"/>
    </source>
</evidence>
<keyword evidence="4" id="KW-1185">Reference proteome</keyword>
<dbReference type="SMART" id="SM01080">
    <property type="entry name" value="CHASE2"/>
    <property type="match status" value="1"/>
</dbReference>
<dbReference type="Gene3D" id="3.30.70.1230">
    <property type="entry name" value="Nucleotide cyclase"/>
    <property type="match status" value="1"/>
</dbReference>
<comment type="caution">
    <text evidence="3">The sequence shown here is derived from an EMBL/GenBank/DDBJ whole genome shotgun (WGS) entry which is preliminary data.</text>
</comment>
<feature type="transmembrane region" description="Helical" evidence="1">
    <location>
        <begin position="384"/>
        <end position="408"/>
    </location>
</feature>
<dbReference type="CDD" id="cd07302">
    <property type="entry name" value="CHD"/>
    <property type="match status" value="1"/>
</dbReference>
<keyword evidence="1" id="KW-0472">Membrane</keyword>
<dbReference type="AlphaFoldDB" id="A0A6L8KFN0"/>
<dbReference type="RefSeq" id="WP_161008514.1">
    <property type="nucleotide sequence ID" value="NZ_WWCN01000014.1"/>
</dbReference>
<dbReference type="InterPro" id="IPR007890">
    <property type="entry name" value="CHASE2"/>
</dbReference>
<keyword evidence="1" id="KW-0812">Transmembrane</keyword>
<proteinExistence type="predicted"/>
<dbReference type="InterPro" id="IPR029787">
    <property type="entry name" value="Nucleotide_cyclase"/>
</dbReference>
<feature type="domain" description="Guanylate cyclase" evidence="2">
    <location>
        <begin position="503"/>
        <end position="636"/>
    </location>
</feature>
<dbReference type="PANTHER" id="PTHR43081">
    <property type="entry name" value="ADENYLATE CYCLASE, TERMINAL-DIFFERENTIATION SPECIFIC-RELATED"/>
    <property type="match status" value="1"/>
</dbReference>
<gene>
    <name evidence="3" type="ORF">GTP46_20690</name>
</gene>
<dbReference type="SMART" id="SM00044">
    <property type="entry name" value="CYCc"/>
    <property type="match status" value="1"/>
</dbReference>
<protein>
    <submittedName>
        <fullName evidence="3">CHASE2 domain-containing protein</fullName>
    </submittedName>
</protein>
<organism evidence="3 4">
    <name type="scientific">Duganella flavida</name>
    <dbReference type="NCBI Taxonomy" id="2692175"/>
    <lineage>
        <taxon>Bacteria</taxon>
        <taxon>Pseudomonadati</taxon>
        <taxon>Pseudomonadota</taxon>
        <taxon>Betaproteobacteria</taxon>
        <taxon>Burkholderiales</taxon>
        <taxon>Oxalobacteraceae</taxon>
        <taxon>Telluria group</taxon>
        <taxon>Duganella</taxon>
    </lineage>
</organism>
<name>A0A6L8KFN0_9BURK</name>
<sequence>MRLLPAKLTKILSKYGWRWLLGILITAVGVAYSLALFSNDTVARLDNLWAGERMKLEPAALDKRIVIVDIDGKSLTEFGRFPWSRNVHATLISQLVDHYKVAAVGYDISFPEPDTSSGYNVLEKLSNTELKDVPVLRQRLQDLKPMLDYDGVFASALSGKPAILGFNLSPDQIKGALPKPLFSESDLNGRELVAYNAPGYEANVPVLTKAAAGAGSFSVVTDPDGIVRSAYLIQQVGDDYYPSLSLATASLYLKALAVKPLMTETTDDLSQSQLDSGGFDALTILLPGRKQRVIPVGEAMSTVVQYRGRGGPHGGTFRYVSAADVMTGRASAELLNGTVVLIGTTAPGLVDLRATPVNPEYPGVEIHANLIKSILDNRFKSRPYWAFVAEAGEILLAGFALSFALAALSPLRASLLGAAALAAAVGFNYYMYSEQDLILNLAMINIVIILVFGLNMVWGYFFEVRRSKAVASLFGEYVAPELVAEMVDDPDKYNMEGESRDLTVMFVDVRGFTTISEGLTPKALREYINLYLTAMSEDIRSAHQGTLDKYIGDAVMAFWGAPVAFDDHASRGVATSLLMQASAKRLNQDFIARGWPELKIGIGLNTGMMHVGDMGSNIRRAYTVMGDAVNLGSRLEGITKVYGVGIAVGESTRAAAPEFTYRELDLVRVKGKNEPVAIFEPLALVQDTGDDARHEVQRWHETLAAVRAQRWDDASAILAELQALSPQRGLYHLYVERIAYYREHPPGEGWDGVTTFETK</sequence>
<feature type="transmembrane region" description="Helical" evidence="1">
    <location>
        <begin position="438"/>
        <end position="462"/>
    </location>
</feature>
<dbReference type="SUPFAM" id="SSF55073">
    <property type="entry name" value="Nucleotide cyclase"/>
    <property type="match status" value="1"/>
</dbReference>
<dbReference type="InterPro" id="IPR001054">
    <property type="entry name" value="A/G_cyclase"/>
</dbReference>
<feature type="transmembrane region" description="Helical" evidence="1">
    <location>
        <begin position="20"/>
        <end position="38"/>
    </location>
</feature>
<dbReference type="EMBL" id="WWCN01000014">
    <property type="protein sequence ID" value="MYM25048.1"/>
    <property type="molecule type" value="Genomic_DNA"/>
</dbReference>
<reference evidence="3 4" key="1">
    <citation type="submission" date="2019-12" db="EMBL/GenBank/DDBJ databases">
        <title>Novel species isolated from a subtropical stream in China.</title>
        <authorList>
            <person name="Lu H."/>
        </authorList>
    </citation>
    <scope>NUCLEOTIDE SEQUENCE [LARGE SCALE GENOMIC DNA]</scope>
    <source>
        <strain evidence="3 4">FT135W</strain>
    </source>
</reference>
<evidence type="ECO:0000259" key="2">
    <source>
        <dbReference type="PROSITE" id="PS50125"/>
    </source>
</evidence>
<dbReference type="InterPro" id="IPR050697">
    <property type="entry name" value="Adenylyl/Guanylyl_Cyclase_3/4"/>
</dbReference>
<dbReference type="PANTHER" id="PTHR43081:SF1">
    <property type="entry name" value="ADENYLATE CYCLASE, TERMINAL-DIFFERENTIATION SPECIFIC"/>
    <property type="match status" value="1"/>
</dbReference>
<evidence type="ECO:0000313" key="4">
    <source>
        <dbReference type="Proteomes" id="UP000479335"/>
    </source>
</evidence>
<keyword evidence="1" id="KW-1133">Transmembrane helix</keyword>
<dbReference type="GO" id="GO:0035556">
    <property type="term" value="P:intracellular signal transduction"/>
    <property type="evidence" value="ECO:0007669"/>
    <property type="project" value="InterPro"/>
</dbReference>
<dbReference type="Pfam" id="PF05226">
    <property type="entry name" value="CHASE2"/>
    <property type="match status" value="1"/>
</dbReference>